<evidence type="ECO:0000313" key="9">
    <source>
        <dbReference type="EMBL" id="AUE22801.1"/>
    </source>
</evidence>
<dbReference type="Pfam" id="PF00383">
    <property type="entry name" value="dCMP_cyt_deam_1"/>
    <property type="match status" value="1"/>
</dbReference>
<dbReference type="CDD" id="cd01286">
    <property type="entry name" value="deoxycytidylate_deaminase"/>
    <property type="match status" value="1"/>
</dbReference>
<sequence>MKTTTLLQNAFLVAQESKCVSYRVGAIISKDDRPISSGYNGTISGQPNCDEVAEENGWAEYVDVPGVGKELRLRQDKSDEYSAWAKSNVIHAEMNAILFAAHGGKSIEGATMYCTMAPCPECAKTIAQAKIKTLVYCEDYNGSNADWAETLTRSGIKVIKIDKKYLTMLNWEKVLSKRKRIE</sequence>
<dbReference type="InterPro" id="IPR016473">
    <property type="entry name" value="dCMP_deaminase"/>
</dbReference>
<evidence type="ECO:0000256" key="7">
    <source>
        <dbReference type="PIRSR" id="PIRSR006019-2"/>
    </source>
</evidence>
<keyword evidence="4" id="KW-0378">Hydrolase</keyword>
<dbReference type="Proteomes" id="UP000240934">
    <property type="component" value="Segment"/>
</dbReference>
<dbReference type="InterPro" id="IPR016193">
    <property type="entry name" value="Cytidine_deaminase-like"/>
</dbReference>
<dbReference type="GO" id="GO:0006220">
    <property type="term" value="P:pyrimidine nucleotide metabolic process"/>
    <property type="evidence" value="ECO:0007669"/>
    <property type="project" value="InterPro"/>
</dbReference>
<dbReference type="GO" id="GO:0004132">
    <property type="term" value="F:dCMP deaminase activity"/>
    <property type="evidence" value="ECO:0007669"/>
    <property type="project" value="InterPro"/>
</dbReference>
<dbReference type="GeneID" id="65110603"/>
<dbReference type="PANTHER" id="PTHR11086:SF18">
    <property type="entry name" value="DEOXYCYTIDYLATE DEAMINASE"/>
    <property type="match status" value="1"/>
</dbReference>
<dbReference type="InterPro" id="IPR016192">
    <property type="entry name" value="APOBEC/CMP_deaminase_Zn-bd"/>
</dbReference>
<dbReference type="KEGG" id="vg:65110603"/>
<dbReference type="SUPFAM" id="SSF53927">
    <property type="entry name" value="Cytidine deaminase-like"/>
    <property type="match status" value="1"/>
</dbReference>
<dbReference type="PIRSF" id="PIRSF006019">
    <property type="entry name" value="dCMP_deaminase"/>
    <property type="match status" value="1"/>
</dbReference>
<dbReference type="PANTHER" id="PTHR11086">
    <property type="entry name" value="DEOXYCYTIDYLATE DEAMINASE-RELATED"/>
    <property type="match status" value="1"/>
</dbReference>
<name>A0A2H4YF58_9CAUD</name>
<evidence type="ECO:0000256" key="2">
    <source>
        <dbReference type="ARBA" id="ARBA00006576"/>
    </source>
</evidence>
<evidence type="ECO:0000256" key="4">
    <source>
        <dbReference type="ARBA" id="ARBA00022801"/>
    </source>
</evidence>
<evidence type="ECO:0000256" key="5">
    <source>
        <dbReference type="ARBA" id="ARBA00022833"/>
    </source>
</evidence>
<comment type="similarity">
    <text evidence="2">Belongs to the cytidine and deoxycytidylate deaminase family.</text>
</comment>
<dbReference type="InterPro" id="IPR035105">
    <property type="entry name" value="Deoxycytidylate_deaminase_dom"/>
</dbReference>
<feature type="active site" description="Proton donor" evidence="6">
    <location>
        <position position="93"/>
    </location>
</feature>
<organism evidence="9 10">
    <name type="scientific">Aeromonas phage Ah1</name>
    <dbReference type="NCBI Taxonomy" id="2053701"/>
    <lineage>
        <taxon>Viruses</taxon>
        <taxon>Duplodnaviria</taxon>
        <taxon>Heunggongvirae</taxon>
        <taxon>Uroviricota</taxon>
        <taxon>Caudoviricetes</taxon>
        <taxon>Pantevenvirales</taxon>
        <taxon>Straboviridae</taxon>
        <taxon>Cinqassovirus</taxon>
        <taxon>Cinqassovirus ah1</taxon>
    </lineage>
</organism>
<evidence type="ECO:0000256" key="6">
    <source>
        <dbReference type="PIRSR" id="PIRSR006019-1"/>
    </source>
</evidence>
<dbReference type="RefSeq" id="YP_010093012.1">
    <property type="nucleotide sequence ID" value="NC_055733.1"/>
</dbReference>
<comment type="cofactor">
    <cofactor evidence="1 7">
        <name>Zn(2+)</name>
        <dbReference type="ChEBI" id="CHEBI:29105"/>
    </cofactor>
</comment>
<dbReference type="Gene3D" id="3.40.140.10">
    <property type="entry name" value="Cytidine Deaminase, domain 2"/>
    <property type="match status" value="1"/>
</dbReference>
<evidence type="ECO:0000256" key="3">
    <source>
        <dbReference type="ARBA" id="ARBA00022723"/>
    </source>
</evidence>
<accession>A0A2H4YF58</accession>
<protein>
    <submittedName>
        <fullName evidence="9">dCMP deaminase</fullName>
    </submittedName>
</protein>
<evidence type="ECO:0000259" key="8">
    <source>
        <dbReference type="PROSITE" id="PS51747"/>
    </source>
</evidence>
<proteinExistence type="inferred from homology"/>
<dbReference type="GO" id="GO:0008270">
    <property type="term" value="F:zinc ion binding"/>
    <property type="evidence" value="ECO:0007669"/>
    <property type="project" value="InterPro"/>
</dbReference>
<reference evidence="9 10" key="1">
    <citation type="submission" date="2017-10" db="EMBL/GenBank/DDBJ databases">
        <title>Antibacterial composition for extension of chilled fish shelf life and decreasing of risk of food-borne infections, bacteriophage strains for its preparation.</title>
        <authorList>
            <person name="Zulkarneev E.R."/>
            <person name="Aleshkin A.V."/>
            <person name="Rubalsky O.V."/>
            <person name="Kiseleva I.A."/>
            <person name="Rubalskii E.O."/>
            <person name="Lebedev S.N."/>
        </authorList>
    </citation>
    <scope>NUCLEOTIDE SEQUENCE [LARGE SCALE GENOMIC DNA]</scope>
</reference>
<dbReference type="PROSITE" id="PS51747">
    <property type="entry name" value="CYT_DCMP_DEAMINASES_2"/>
    <property type="match status" value="1"/>
</dbReference>
<evidence type="ECO:0000256" key="1">
    <source>
        <dbReference type="ARBA" id="ARBA00001947"/>
    </source>
</evidence>
<dbReference type="InterPro" id="IPR015517">
    <property type="entry name" value="dCMP_deaminase-rel"/>
</dbReference>
<keyword evidence="3 7" id="KW-0479">Metal-binding</keyword>
<dbReference type="InterPro" id="IPR002125">
    <property type="entry name" value="CMP_dCMP_dom"/>
</dbReference>
<keyword evidence="5 7" id="KW-0862">Zinc</keyword>
<feature type="binding site" evidence="7">
    <location>
        <position position="122"/>
    </location>
    <ligand>
        <name>Zn(2+)</name>
        <dbReference type="ChEBI" id="CHEBI:29105"/>
        <note>catalytic</note>
    </ligand>
</feature>
<feature type="binding site" evidence="7">
    <location>
        <position position="119"/>
    </location>
    <ligand>
        <name>Zn(2+)</name>
        <dbReference type="ChEBI" id="CHEBI:29105"/>
        <note>catalytic</note>
    </ligand>
</feature>
<feature type="domain" description="CMP/dCMP-type deaminase" evidence="8">
    <location>
        <begin position="1"/>
        <end position="158"/>
    </location>
</feature>
<dbReference type="PROSITE" id="PS00903">
    <property type="entry name" value="CYT_DCMP_DEAMINASES_1"/>
    <property type="match status" value="1"/>
</dbReference>
<feature type="binding site" evidence="7">
    <location>
        <position position="91"/>
    </location>
    <ligand>
        <name>Zn(2+)</name>
        <dbReference type="ChEBI" id="CHEBI:29105"/>
        <note>catalytic</note>
    </ligand>
</feature>
<dbReference type="EMBL" id="MG250483">
    <property type="protein sequence ID" value="AUE22801.1"/>
    <property type="molecule type" value="Genomic_DNA"/>
</dbReference>
<gene>
    <name evidence="9" type="primary">cd</name>
    <name evidence="9" type="ORF">Ah1_00283</name>
</gene>
<evidence type="ECO:0000313" key="10">
    <source>
        <dbReference type="Proteomes" id="UP000240934"/>
    </source>
</evidence>
<keyword evidence="10" id="KW-1185">Reference proteome</keyword>